<proteinExistence type="predicted"/>
<dbReference type="AlphaFoldDB" id="A0A381WLF0"/>
<organism evidence="1">
    <name type="scientific">marine metagenome</name>
    <dbReference type="NCBI Taxonomy" id="408172"/>
    <lineage>
        <taxon>unclassified sequences</taxon>
        <taxon>metagenomes</taxon>
        <taxon>ecological metagenomes</taxon>
    </lineage>
</organism>
<evidence type="ECO:0000313" key="1">
    <source>
        <dbReference type="EMBL" id="SVA53018.1"/>
    </source>
</evidence>
<name>A0A381WLF0_9ZZZZ</name>
<sequence>IFFLAGGQFADINTLRALVLALLEVTLFNNVCAHKRRDKTSAEIVGMDFKPGND</sequence>
<protein>
    <submittedName>
        <fullName evidence="1">Uncharacterized protein</fullName>
    </submittedName>
</protein>
<reference evidence="1" key="1">
    <citation type="submission" date="2018-05" db="EMBL/GenBank/DDBJ databases">
        <authorList>
            <person name="Lanie J.A."/>
            <person name="Ng W.-L."/>
            <person name="Kazmierczak K.M."/>
            <person name="Andrzejewski T.M."/>
            <person name="Davidsen T.M."/>
            <person name="Wayne K.J."/>
            <person name="Tettelin H."/>
            <person name="Glass J.I."/>
            <person name="Rusch D."/>
            <person name="Podicherti R."/>
            <person name="Tsui H.-C.T."/>
            <person name="Winkler M.E."/>
        </authorList>
    </citation>
    <scope>NUCLEOTIDE SEQUENCE</scope>
</reference>
<feature type="non-terminal residue" evidence="1">
    <location>
        <position position="1"/>
    </location>
</feature>
<accession>A0A381WLF0</accession>
<dbReference type="EMBL" id="UINC01012097">
    <property type="protein sequence ID" value="SVA53018.1"/>
    <property type="molecule type" value="Genomic_DNA"/>
</dbReference>
<gene>
    <name evidence="1" type="ORF">METZ01_LOCUS105872</name>
</gene>